<proteinExistence type="predicted"/>
<dbReference type="Proteomes" id="UP000887565">
    <property type="component" value="Unplaced"/>
</dbReference>
<sequence>MTFVDNVTGDPDAERFPKEATIIRPVPADTTIMNTYAIYMNYEYAALWEQHIHYNAVPAPYVTMLMDSSPASSQSNEVPLALLALP</sequence>
<evidence type="ECO:0000313" key="2">
    <source>
        <dbReference type="WBParaSite" id="nRc.2.0.1.t25912-RA"/>
    </source>
</evidence>
<accession>A0A915JIJ9</accession>
<name>A0A915JIJ9_ROMCU</name>
<dbReference type="WBParaSite" id="nRc.2.0.1.t25912-RA">
    <property type="protein sequence ID" value="nRc.2.0.1.t25912-RA"/>
    <property type="gene ID" value="nRc.2.0.1.g25912"/>
</dbReference>
<keyword evidence="1" id="KW-1185">Reference proteome</keyword>
<protein>
    <submittedName>
        <fullName evidence="2">Uncharacterized protein</fullName>
    </submittedName>
</protein>
<reference evidence="2" key="1">
    <citation type="submission" date="2022-11" db="UniProtKB">
        <authorList>
            <consortium name="WormBaseParasite"/>
        </authorList>
    </citation>
    <scope>IDENTIFICATION</scope>
</reference>
<organism evidence="1 2">
    <name type="scientific">Romanomermis culicivorax</name>
    <name type="common">Nematode worm</name>
    <dbReference type="NCBI Taxonomy" id="13658"/>
    <lineage>
        <taxon>Eukaryota</taxon>
        <taxon>Metazoa</taxon>
        <taxon>Ecdysozoa</taxon>
        <taxon>Nematoda</taxon>
        <taxon>Enoplea</taxon>
        <taxon>Dorylaimia</taxon>
        <taxon>Mermithida</taxon>
        <taxon>Mermithoidea</taxon>
        <taxon>Mermithidae</taxon>
        <taxon>Romanomermis</taxon>
    </lineage>
</organism>
<evidence type="ECO:0000313" key="1">
    <source>
        <dbReference type="Proteomes" id="UP000887565"/>
    </source>
</evidence>
<dbReference type="AlphaFoldDB" id="A0A915JIJ9"/>